<dbReference type="EMBL" id="BAEQ01000050">
    <property type="protein sequence ID" value="GAC29693.1"/>
    <property type="molecule type" value="Genomic_DNA"/>
</dbReference>
<comment type="caution">
    <text evidence="1">The sequence shown here is derived from an EMBL/GenBank/DDBJ whole genome shotgun (WGS) entry which is preliminary data.</text>
</comment>
<evidence type="ECO:0000313" key="1">
    <source>
        <dbReference type="EMBL" id="GAC29693.1"/>
    </source>
</evidence>
<organism evidence="1 2">
    <name type="scientific">Brumicola pallidula DSM 14239 = ACAM 615</name>
    <dbReference type="NCBI Taxonomy" id="1121922"/>
    <lineage>
        <taxon>Bacteria</taxon>
        <taxon>Pseudomonadati</taxon>
        <taxon>Pseudomonadota</taxon>
        <taxon>Gammaproteobacteria</taxon>
        <taxon>Alteromonadales</taxon>
        <taxon>Alteromonadaceae</taxon>
        <taxon>Brumicola</taxon>
    </lineage>
</organism>
<keyword evidence="2" id="KW-1185">Reference proteome</keyword>
<name>K6ZLC8_9ALTE</name>
<reference evidence="2" key="1">
    <citation type="journal article" date="2014" name="Environ. Microbiol.">
        <title>Comparative genomics of the marine bacterial genus Glaciecola reveals the high degree of genomic diversity and genomic characteristic for cold adaptation.</title>
        <authorList>
            <person name="Qin Q.L."/>
            <person name="Xie B.B."/>
            <person name="Yu Y."/>
            <person name="Shu Y.L."/>
            <person name="Rong J.C."/>
            <person name="Zhang Y.J."/>
            <person name="Zhao D.L."/>
            <person name="Chen X.L."/>
            <person name="Zhang X.Y."/>
            <person name="Chen B."/>
            <person name="Zhou B.C."/>
            <person name="Zhang Y.Z."/>
        </authorList>
    </citation>
    <scope>NUCLEOTIDE SEQUENCE [LARGE SCALE GENOMIC DNA]</scope>
    <source>
        <strain evidence="2">ACAM 615</strain>
    </source>
</reference>
<protein>
    <submittedName>
        <fullName evidence="1">Uncharacterized protein</fullName>
    </submittedName>
</protein>
<sequence length="59" mass="6907">MRCFNDLDSREIYIIYRRILENIIKQTMAAVSLNMSINFLETNYVNMLLSEFGGDTLVL</sequence>
<evidence type="ECO:0000313" key="2">
    <source>
        <dbReference type="Proteomes" id="UP000006251"/>
    </source>
</evidence>
<dbReference type="AlphaFoldDB" id="K6ZLC8"/>
<gene>
    <name evidence="1" type="ORF">GPAL_2842</name>
</gene>
<dbReference type="Proteomes" id="UP000006251">
    <property type="component" value="Unassembled WGS sequence"/>
</dbReference>
<accession>K6ZLC8</accession>
<proteinExistence type="predicted"/>